<evidence type="ECO:0000313" key="2">
    <source>
        <dbReference type="Proteomes" id="UP000318296"/>
    </source>
</evidence>
<proteinExistence type="predicted"/>
<name>A0A554LCX2_9BACT</name>
<gene>
    <name evidence="1" type="ORF">CEN92_395</name>
</gene>
<dbReference type="AlphaFoldDB" id="A0A554LCX2"/>
<accession>A0A554LCX2</accession>
<dbReference type="Proteomes" id="UP000318296">
    <property type="component" value="Unassembled WGS sequence"/>
</dbReference>
<dbReference type="EMBL" id="VMGH01000061">
    <property type="protein sequence ID" value="TSC90744.1"/>
    <property type="molecule type" value="Genomic_DNA"/>
</dbReference>
<sequence length="123" mass="14457">MIEFQYHISFEKEIAALEKRRLRNLRESLSGFQKLCEVHFHPISPELRINPGKLHRVTQNDVWVMWKIELAIIKSGLRPNQYPRIWFAVSGSTIAFLCISTHIDNYKDSDMDRLALSRVADIF</sequence>
<reference evidence="1 2" key="1">
    <citation type="submission" date="2017-07" db="EMBL/GenBank/DDBJ databases">
        <title>Mechanisms for carbon and nitrogen cycling indicate functional differentiation within the Candidate Phyla Radiation.</title>
        <authorList>
            <person name="Danczak R.E."/>
            <person name="Johnston M.D."/>
            <person name="Kenah C."/>
            <person name="Slattery M."/>
            <person name="Wrighton K.C."/>
            <person name="Wilkins M.J."/>
        </authorList>
    </citation>
    <scope>NUCLEOTIDE SEQUENCE [LARGE SCALE GENOMIC DNA]</scope>
    <source>
        <strain evidence="1">Licking1014_96</strain>
    </source>
</reference>
<protein>
    <submittedName>
        <fullName evidence="1">Uncharacterized protein</fullName>
    </submittedName>
</protein>
<comment type="caution">
    <text evidence="1">The sequence shown here is derived from an EMBL/GenBank/DDBJ whole genome shotgun (WGS) entry which is preliminary data.</text>
</comment>
<evidence type="ECO:0000313" key="1">
    <source>
        <dbReference type="EMBL" id="TSC90744.1"/>
    </source>
</evidence>
<organism evidence="1 2">
    <name type="scientific">Candidatus Berkelbacteria bacterium Licking1014_96</name>
    <dbReference type="NCBI Taxonomy" id="2017149"/>
    <lineage>
        <taxon>Bacteria</taxon>
        <taxon>Candidatus Berkelbacteria</taxon>
    </lineage>
</organism>